<gene>
    <name evidence="1" type="ORF">US62_C0018G0016</name>
</gene>
<reference evidence="1 2" key="1">
    <citation type="journal article" date="2015" name="Nature">
        <title>rRNA introns, odd ribosomes, and small enigmatic genomes across a large radiation of phyla.</title>
        <authorList>
            <person name="Brown C.T."/>
            <person name="Hug L.A."/>
            <person name="Thomas B.C."/>
            <person name="Sharon I."/>
            <person name="Castelle C.J."/>
            <person name="Singh A."/>
            <person name="Wilkins M.J."/>
            <person name="Williams K.H."/>
            <person name="Banfield J.F."/>
        </authorList>
    </citation>
    <scope>NUCLEOTIDE SEQUENCE [LARGE SCALE GENOMIC DNA]</scope>
</reference>
<dbReference type="GO" id="GO:0045892">
    <property type="term" value="P:negative regulation of DNA-templated transcription"/>
    <property type="evidence" value="ECO:0007669"/>
    <property type="project" value="UniProtKB-ARBA"/>
</dbReference>
<dbReference type="PANTHER" id="PTHR33677">
    <property type="entry name" value="TRANSCRIPTIONAL REPRESSOR FRMR-RELATED"/>
    <property type="match status" value="1"/>
</dbReference>
<accession>A0A0G0KXE4</accession>
<dbReference type="EMBL" id="LBTR01000018">
    <property type="protein sequence ID" value="KKQ45166.1"/>
    <property type="molecule type" value="Genomic_DNA"/>
</dbReference>
<evidence type="ECO:0008006" key="3">
    <source>
        <dbReference type="Google" id="ProtNLM"/>
    </source>
</evidence>
<comment type="caution">
    <text evidence="1">The sequence shown here is derived from an EMBL/GenBank/DDBJ whole genome shotgun (WGS) entry which is preliminary data.</text>
</comment>
<evidence type="ECO:0000313" key="2">
    <source>
        <dbReference type="Proteomes" id="UP000034603"/>
    </source>
</evidence>
<protein>
    <recommendedName>
        <fullName evidence="3">Transcriptional regulator</fullName>
    </recommendedName>
</protein>
<dbReference type="PANTHER" id="PTHR33677:SF3">
    <property type="entry name" value="COPPER-SENSING TRANSCRIPTIONAL REPRESSOR RICR"/>
    <property type="match status" value="1"/>
</dbReference>
<dbReference type="Proteomes" id="UP000034603">
    <property type="component" value="Unassembled WGS sequence"/>
</dbReference>
<name>A0A0G0KXE4_9BACT</name>
<dbReference type="Gene3D" id="1.20.58.1000">
    <property type="entry name" value="Metal-sensitive repressor, helix protomer"/>
    <property type="match status" value="1"/>
</dbReference>
<dbReference type="InterPro" id="IPR003735">
    <property type="entry name" value="Metal_Tscrpt_repr"/>
</dbReference>
<dbReference type="GO" id="GO:0003677">
    <property type="term" value="F:DNA binding"/>
    <property type="evidence" value="ECO:0007669"/>
    <property type="project" value="InterPro"/>
</dbReference>
<proteinExistence type="predicted"/>
<evidence type="ECO:0000313" key="1">
    <source>
        <dbReference type="EMBL" id="KKQ45166.1"/>
    </source>
</evidence>
<dbReference type="GO" id="GO:0046872">
    <property type="term" value="F:metal ion binding"/>
    <property type="evidence" value="ECO:0007669"/>
    <property type="project" value="InterPro"/>
</dbReference>
<dbReference type="InterPro" id="IPR038390">
    <property type="entry name" value="Metal_Tscrpt_repr_sf"/>
</dbReference>
<sequence length="61" mass="6901">MVEKGEYCIDIIHQSQAVQSALRKVDRVILDNHLKTCVADAISKGKKEEVISEVMKVVEKF</sequence>
<organism evidence="1 2">
    <name type="scientific">Candidatus Woesebacteria bacterium GW2011_GWA1_37_8</name>
    <dbReference type="NCBI Taxonomy" id="1618546"/>
    <lineage>
        <taxon>Bacteria</taxon>
        <taxon>Candidatus Woeseibacteriota</taxon>
    </lineage>
</organism>
<dbReference type="Pfam" id="PF02583">
    <property type="entry name" value="Trns_repr_metal"/>
    <property type="match status" value="1"/>
</dbReference>
<dbReference type="AlphaFoldDB" id="A0A0G0KXE4"/>